<evidence type="ECO:0000259" key="2">
    <source>
        <dbReference type="PROSITE" id="PS50933"/>
    </source>
</evidence>
<dbReference type="InterPro" id="IPR010895">
    <property type="entry name" value="CHRD"/>
</dbReference>
<feature type="domain" description="CHRD" evidence="2">
    <location>
        <begin position="8"/>
        <end position="148"/>
    </location>
</feature>
<evidence type="ECO:0000256" key="1">
    <source>
        <dbReference type="SAM" id="SignalP"/>
    </source>
</evidence>
<evidence type="ECO:0000313" key="3">
    <source>
        <dbReference type="EMBL" id="MFC4161639.1"/>
    </source>
</evidence>
<gene>
    <name evidence="3" type="ORF">ACFOW7_20075</name>
</gene>
<dbReference type="Pfam" id="PF07452">
    <property type="entry name" value="CHRD"/>
    <property type="match status" value="1"/>
</dbReference>
<protein>
    <submittedName>
        <fullName evidence="3">CHRD domain-containing protein</fullName>
    </submittedName>
</protein>
<dbReference type="RefSeq" id="WP_378167807.1">
    <property type="nucleotide sequence ID" value="NZ_JBHSBU010000001.1"/>
</dbReference>
<keyword evidence="1" id="KW-0732">Signal</keyword>
<comment type="caution">
    <text evidence="3">The sequence shown here is derived from an EMBL/GenBank/DDBJ whole genome shotgun (WGS) entry which is preliminary data.</text>
</comment>
<dbReference type="Proteomes" id="UP001595791">
    <property type="component" value="Unassembled WGS sequence"/>
</dbReference>
<keyword evidence="4" id="KW-1185">Reference proteome</keyword>
<feature type="chain" id="PRO_5045456119" evidence="1">
    <location>
        <begin position="23"/>
        <end position="198"/>
    </location>
</feature>
<accession>A0ABV8MWA8</accession>
<dbReference type="SMART" id="SM00754">
    <property type="entry name" value="CHRD"/>
    <property type="match status" value="1"/>
</dbReference>
<organism evidence="3 4">
    <name type="scientific">Chitinimonas lacunae</name>
    <dbReference type="NCBI Taxonomy" id="1963018"/>
    <lineage>
        <taxon>Bacteria</taxon>
        <taxon>Pseudomonadati</taxon>
        <taxon>Pseudomonadota</taxon>
        <taxon>Betaproteobacteria</taxon>
        <taxon>Neisseriales</taxon>
        <taxon>Chitinibacteraceae</taxon>
        <taxon>Chitinimonas</taxon>
    </lineage>
</organism>
<evidence type="ECO:0000313" key="4">
    <source>
        <dbReference type="Proteomes" id="UP001595791"/>
    </source>
</evidence>
<dbReference type="PROSITE" id="PS50933">
    <property type="entry name" value="CHRD"/>
    <property type="match status" value="1"/>
</dbReference>
<sequence length="198" mass="20443">MRPLVSCLAASLAAVLSAGALAEVHAFSMLNLSGEQEVPPSKSSGQGWLTATYDTTSRILTYSYNWTLSAGSTATMAHFHGPAVAGVSAPVVIDVQLGNLSNAGSAGGSVTLTAAQEADLLAGKWYFNLHSTSFPGGELRAQMIANTGQHGNSFAVNSGRAVLPNVGIPGFGVYDVEMQLSSVSPTITFTLIKADKRP</sequence>
<dbReference type="EMBL" id="JBHSBU010000001">
    <property type="protein sequence ID" value="MFC4161639.1"/>
    <property type="molecule type" value="Genomic_DNA"/>
</dbReference>
<feature type="signal peptide" evidence="1">
    <location>
        <begin position="1"/>
        <end position="22"/>
    </location>
</feature>
<reference evidence="4" key="1">
    <citation type="journal article" date="2019" name="Int. J. Syst. Evol. Microbiol.">
        <title>The Global Catalogue of Microorganisms (GCM) 10K type strain sequencing project: providing services to taxonomists for standard genome sequencing and annotation.</title>
        <authorList>
            <consortium name="The Broad Institute Genomics Platform"/>
            <consortium name="The Broad Institute Genome Sequencing Center for Infectious Disease"/>
            <person name="Wu L."/>
            <person name="Ma J."/>
        </authorList>
    </citation>
    <scope>NUCLEOTIDE SEQUENCE [LARGE SCALE GENOMIC DNA]</scope>
    <source>
        <strain evidence="4">LMG 29894</strain>
    </source>
</reference>
<name>A0ABV8MWA8_9NEIS</name>
<proteinExistence type="predicted"/>